<evidence type="ECO:0000256" key="1">
    <source>
        <dbReference type="ARBA" id="ARBA00006252"/>
    </source>
</evidence>
<proteinExistence type="inferred from homology"/>
<dbReference type="EMBL" id="CP007268">
    <property type="protein sequence ID" value="AHK78999.1"/>
    <property type="molecule type" value="Genomic_DNA"/>
</dbReference>
<gene>
    <name evidence="4" type="ORF">M911_07350</name>
</gene>
<dbReference type="InterPro" id="IPR029039">
    <property type="entry name" value="Flavoprotein-like_sf"/>
</dbReference>
<reference evidence="4 5" key="1">
    <citation type="journal article" date="2014" name="J Genomics">
        <title>Draft Genome Sequence of the Extremely Halophilic Phototrophic Purple Sulfur Bacterium Halorhodospira halochloris.</title>
        <authorList>
            <person name="Singh K.S."/>
            <person name="Kirksey J."/>
            <person name="Hoff W.D."/>
            <person name="Deole R."/>
        </authorList>
    </citation>
    <scope>NUCLEOTIDE SEQUENCE [LARGE SCALE GENOMIC DNA]</scope>
    <source>
        <strain evidence="4 5">A</strain>
    </source>
</reference>
<dbReference type="KEGG" id="hhc:M911_07350"/>
<keyword evidence="5" id="KW-1185">Reference proteome</keyword>
<evidence type="ECO:0000259" key="3">
    <source>
        <dbReference type="Pfam" id="PF02525"/>
    </source>
</evidence>
<keyword evidence="2" id="KW-0560">Oxidoreductase</keyword>
<name>W8KGS4_9GAMM</name>
<accession>W8KGS4</accession>
<organism evidence="4 5">
    <name type="scientific">Ectothiorhodospira haloalkaliphila</name>
    <dbReference type="NCBI Taxonomy" id="421628"/>
    <lineage>
        <taxon>Bacteria</taxon>
        <taxon>Pseudomonadati</taxon>
        <taxon>Pseudomonadota</taxon>
        <taxon>Gammaproteobacteria</taxon>
        <taxon>Chromatiales</taxon>
        <taxon>Ectothiorhodospiraceae</taxon>
        <taxon>Ectothiorhodospira</taxon>
    </lineage>
</organism>
<dbReference type="HOGENOM" id="CLU_058643_1_0_6"/>
<dbReference type="PANTHER" id="PTHR10204">
    <property type="entry name" value="NAD P H OXIDOREDUCTASE-RELATED"/>
    <property type="match status" value="1"/>
</dbReference>
<comment type="similarity">
    <text evidence="1">Belongs to the NAD(P)H dehydrogenase (quinone) family.</text>
</comment>
<dbReference type="Pfam" id="PF02525">
    <property type="entry name" value="Flavodoxin_2"/>
    <property type="match status" value="1"/>
</dbReference>
<dbReference type="AlphaFoldDB" id="W8KGS4"/>
<dbReference type="SUPFAM" id="SSF52218">
    <property type="entry name" value="Flavoproteins"/>
    <property type="match status" value="1"/>
</dbReference>
<evidence type="ECO:0000313" key="4">
    <source>
        <dbReference type="EMBL" id="AHK78999.1"/>
    </source>
</evidence>
<dbReference type="Gene3D" id="3.40.50.360">
    <property type="match status" value="1"/>
</dbReference>
<evidence type="ECO:0000256" key="2">
    <source>
        <dbReference type="ARBA" id="ARBA00023002"/>
    </source>
</evidence>
<feature type="domain" description="Flavodoxin-like fold" evidence="3">
    <location>
        <begin position="5"/>
        <end position="185"/>
    </location>
</feature>
<sequence>MAQVKHITLIQGHPDPQGGHFCHVLADAYLRGAAQSGHAIQVIDVAQLEFPLLRSRAEFHGGPVPDDIAQAQSALAGAEHLVFIYPIWMGTMPALLKGFLEQAFRPGFAVNELGKGVLKGKSARIVVTMAMPALIYRWYYRAHGLRSFEHNILGFAGIGPMRENLIGMVEGMNDAARQKWVHKMEKQGRAGC</sequence>
<dbReference type="OrthoDB" id="9798454at2"/>
<dbReference type="GO" id="GO:0003955">
    <property type="term" value="F:NAD(P)H dehydrogenase (quinone) activity"/>
    <property type="evidence" value="ECO:0007669"/>
    <property type="project" value="TreeGrafter"/>
</dbReference>
<dbReference type="PANTHER" id="PTHR10204:SF34">
    <property type="entry name" value="NAD(P)H DEHYDROGENASE [QUINONE] 1 ISOFORM 1"/>
    <property type="match status" value="1"/>
</dbReference>
<dbReference type="Proteomes" id="UP000019442">
    <property type="component" value="Chromosome"/>
</dbReference>
<reference evidence="5" key="2">
    <citation type="submission" date="2014-02" db="EMBL/GenBank/DDBJ databases">
        <title>Draft Genome Sequence of extremely halophilic bacteria Halorhodospira halochloris.</title>
        <authorList>
            <person name="Singh K.S."/>
        </authorList>
    </citation>
    <scope>NUCLEOTIDE SEQUENCE [LARGE SCALE GENOMIC DNA]</scope>
    <source>
        <strain evidence="5">A</strain>
    </source>
</reference>
<dbReference type="InterPro" id="IPR003680">
    <property type="entry name" value="Flavodoxin_fold"/>
</dbReference>
<evidence type="ECO:0000313" key="5">
    <source>
        <dbReference type="Proteomes" id="UP000019442"/>
    </source>
</evidence>
<dbReference type="GO" id="GO:0005829">
    <property type="term" value="C:cytosol"/>
    <property type="evidence" value="ECO:0007669"/>
    <property type="project" value="TreeGrafter"/>
</dbReference>
<dbReference type="InterPro" id="IPR051545">
    <property type="entry name" value="NAD(P)H_dehydrogenase_qn"/>
</dbReference>
<protein>
    <submittedName>
        <fullName evidence="4">Dehydrogenase</fullName>
    </submittedName>
</protein>